<dbReference type="PANTHER" id="PTHR30346:SF0">
    <property type="entry name" value="HCA OPERON TRANSCRIPTIONAL ACTIVATOR HCAR"/>
    <property type="match status" value="1"/>
</dbReference>
<evidence type="ECO:0000259" key="5">
    <source>
        <dbReference type="PROSITE" id="PS50931"/>
    </source>
</evidence>
<dbReference type="Gene3D" id="1.10.10.10">
    <property type="entry name" value="Winged helix-like DNA-binding domain superfamily/Winged helix DNA-binding domain"/>
    <property type="match status" value="1"/>
</dbReference>
<keyword evidence="2" id="KW-0805">Transcription regulation</keyword>
<evidence type="ECO:0000256" key="1">
    <source>
        <dbReference type="ARBA" id="ARBA00009437"/>
    </source>
</evidence>
<keyword evidence="3" id="KW-0238">DNA-binding</keyword>
<dbReference type="SUPFAM" id="SSF53850">
    <property type="entry name" value="Periplasmic binding protein-like II"/>
    <property type="match status" value="1"/>
</dbReference>
<dbReference type="Pfam" id="PF00126">
    <property type="entry name" value="HTH_1"/>
    <property type="match status" value="1"/>
</dbReference>
<evidence type="ECO:0000256" key="3">
    <source>
        <dbReference type="ARBA" id="ARBA00023125"/>
    </source>
</evidence>
<dbReference type="PROSITE" id="PS50931">
    <property type="entry name" value="HTH_LYSR"/>
    <property type="match status" value="1"/>
</dbReference>
<feature type="domain" description="HTH lysR-type" evidence="5">
    <location>
        <begin position="3"/>
        <end position="60"/>
    </location>
</feature>
<evidence type="ECO:0000256" key="4">
    <source>
        <dbReference type="ARBA" id="ARBA00023163"/>
    </source>
</evidence>
<protein>
    <submittedName>
        <fullName evidence="6">LysR family transcriptional regulator</fullName>
    </submittedName>
</protein>
<dbReference type="InterPro" id="IPR036390">
    <property type="entry name" value="WH_DNA-bd_sf"/>
</dbReference>
<dbReference type="InterPro" id="IPR036388">
    <property type="entry name" value="WH-like_DNA-bd_sf"/>
</dbReference>
<keyword evidence="7" id="KW-1185">Reference proteome</keyword>
<evidence type="ECO:0000313" key="7">
    <source>
        <dbReference type="Proteomes" id="UP001323798"/>
    </source>
</evidence>
<evidence type="ECO:0000313" key="6">
    <source>
        <dbReference type="EMBL" id="WPR89406.1"/>
    </source>
</evidence>
<dbReference type="Proteomes" id="UP001323798">
    <property type="component" value="Chromosome"/>
</dbReference>
<dbReference type="EMBL" id="CP139368">
    <property type="protein sequence ID" value="WPR89406.1"/>
    <property type="molecule type" value="Genomic_DNA"/>
</dbReference>
<evidence type="ECO:0000256" key="2">
    <source>
        <dbReference type="ARBA" id="ARBA00023015"/>
    </source>
</evidence>
<dbReference type="PANTHER" id="PTHR30346">
    <property type="entry name" value="TRANSCRIPTIONAL DUAL REGULATOR HCAR-RELATED"/>
    <property type="match status" value="1"/>
</dbReference>
<dbReference type="Pfam" id="PF03466">
    <property type="entry name" value="LysR_substrate"/>
    <property type="match status" value="1"/>
</dbReference>
<accession>A0ABZ0SMD1</accession>
<dbReference type="PRINTS" id="PR00039">
    <property type="entry name" value="HTHLYSR"/>
</dbReference>
<keyword evidence="4" id="KW-0804">Transcription</keyword>
<dbReference type="InterPro" id="IPR000847">
    <property type="entry name" value="LysR_HTH_N"/>
</dbReference>
<proteinExistence type="inferred from homology"/>
<name>A0ABZ0SMD1_9MICO</name>
<dbReference type="SUPFAM" id="SSF46785">
    <property type="entry name" value="Winged helix' DNA-binding domain"/>
    <property type="match status" value="1"/>
</dbReference>
<dbReference type="InterPro" id="IPR005119">
    <property type="entry name" value="LysR_subst-bd"/>
</dbReference>
<dbReference type="RefSeq" id="WP_320942122.1">
    <property type="nucleotide sequence ID" value="NZ_BAABEU010000001.1"/>
</dbReference>
<organism evidence="6 7">
    <name type="scientific">Microbacterium rhizosphaerae</name>
    <dbReference type="NCBI Taxonomy" id="1678237"/>
    <lineage>
        <taxon>Bacteria</taxon>
        <taxon>Bacillati</taxon>
        <taxon>Actinomycetota</taxon>
        <taxon>Actinomycetes</taxon>
        <taxon>Micrococcales</taxon>
        <taxon>Microbacteriaceae</taxon>
        <taxon>Microbacterium</taxon>
    </lineage>
</organism>
<dbReference type="Gene3D" id="3.40.190.10">
    <property type="entry name" value="Periplasmic binding protein-like II"/>
    <property type="match status" value="2"/>
</dbReference>
<gene>
    <name evidence="6" type="ORF">SM116_16855</name>
</gene>
<comment type="similarity">
    <text evidence="1">Belongs to the LysR transcriptional regulatory family.</text>
</comment>
<reference evidence="6 7" key="1">
    <citation type="submission" date="2023-11" db="EMBL/GenBank/DDBJ databases">
        <title>Genome sequence of Microbacterium rhizosphaerae KACC 19337.</title>
        <authorList>
            <person name="Choi H."/>
            <person name="Kim S."/>
            <person name="Kim Y."/>
            <person name="Kwon S.-W."/>
            <person name="Heo J."/>
        </authorList>
    </citation>
    <scope>NUCLEOTIDE SEQUENCE [LARGE SCALE GENOMIC DNA]</scope>
    <source>
        <strain evidence="6 7">KACC 19337</strain>
    </source>
</reference>
<sequence length="312" mass="35045">MDLDLRLVRSFVAVADELHFGRAAARLHVSQPALSRQIRRLEDDLGFTLFARDSRRVALTPQGARFLKDARPLLAQAARMMHPDDPGIRIAHIFDLDTGRLVADAFAERHPDVPVIASSMDSRRQFDALVAGLLDIGILRLTPSMVGEHPTGWRHRPLRLEPFWLVGRSGGRVAETVSLRERPVEVFGDPLGSALFNAHGAYLRALEAHSDLAFRWLGNPGTFDQCLPHVRRATDAAYLLEFESYALRYRRLGIPIHRPAELQPVYPWSIVWREDPNPPAVADFLDVAAEQARERDWLTPESAAPLWQPSSG</sequence>